<dbReference type="Pfam" id="PF00996">
    <property type="entry name" value="GDI"/>
    <property type="match status" value="1"/>
</dbReference>
<comment type="similarity">
    <text evidence="1">Belongs to the Rab GDI family.</text>
</comment>
<evidence type="ECO:0000256" key="1">
    <source>
        <dbReference type="ARBA" id="ARBA00005593"/>
    </source>
</evidence>
<dbReference type="GO" id="GO:0005093">
    <property type="term" value="F:Rab GDP-dissociation inhibitor activity"/>
    <property type="evidence" value="ECO:0007669"/>
    <property type="project" value="TreeGrafter"/>
</dbReference>
<dbReference type="GO" id="GO:0005737">
    <property type="term" value="C:cytoplasm"/>
    <property type="evidence" value="ECO:0007669"/>
    <property type="project" value="TreeGrafter"/>
</dbReference>
<dbReference type="GO" id="GO:0016192">
    <property type="term" value="P:vesicle-mediated transport"/>
    <property type="evidence" value="ECO:0007669"/>
    <property type="project" value="TreeGrafter"/>
</dbReference>
<proteinExistence type="inferred from homology"/>
<dbReference type="InterPro" id="IPR036188">
    <property type="entry name" value="FAD/NAD-bd_sf"/>
</dbReference>
<dbReference type="AlphaFoldDB" id="A0A835HAG1"/>
<dbReference type="OrthoDB" id="1916284at2759"/>
<dbReference type="GO" id="GO:0007264">
    <property type="term" value="P:small GTPase-mediated signal transduction"/>
    <property type="evidence" value="ECO:0007669"/>
    <property type="project" value="InterPro"/>
</dbReference>
<evidence type="ECO:0000313" key="3">
    <source>
        <dbReference type="Proteomes" id="UP000631114"/>
    </source>
</evidence>
<evidence type="ECO:0000313" key="2">
    <source>
        <dbReference type="EMBL" id="KAF9593398.1"/>
    </source>
</evidence>
<organism evidence="2 3">
    <name type="scientific">Coptis chinensis</name>
    <dbReference type="NCBI Taxonomy" id="261450"/>
    <lineage>
        <taxon>Eukaryota</taxon>
        <taxon>Viridiplantae</taxon>
        <taxon>Streptophyta</taxon>
        <taxon>Embryophyta</taxon>
        <taxon>Tracheophyta</taxon>
        <taxon>Spermatophyta</taxon>
        <taxon>Magnoliopsida</taxon>
        <taxon>Ranunculales</taxon>
        <taxon>Ranunculaceae</taxon>
        <taxon>Coptidoideae</taxon>
        <taxon>Coptis</taxon>
    </lineage>
</organism>
<reference evidence="2 3" key="1">
    <citation type="submission" date="2020-10" db="EMBL/GenBank/DDBJ databases">
        <title>The Coptis chinensis genome and diversification of protoberbering-type alkaloids.</title>
        <authorList>
            <person name="Wang B."/>
            <person name="Shu S."/>
            <person name="Song C."/>
            <person name="Liu Y."/>
        </authorList>
    </citation>
    <scope>NUCLEOTIDE SEQUENCE [LARGE SCALE GENOMIC DNA]</scope>
    <source>
        <strain evidence="2">HL-2020</strain>
        <tissue evidence="2">Leaf</tissue>
    </source>
</reference>
<accession>A0A835HAG1</accession>
<sequence>MRISEHLLVKVRAVYGGTYMLNKPECKVEFDANGKAFGVTSEGETAKCKKVVCDLSYLPDKVKKVGKVARAICIMSHPIPESQRPVILTQFRCTRGYLA</sequence>
<comment type="caution">
    <text evidence="2">The sequence shown here is derived from an EMBL/GenBank/DDBJ whole genome shotgun (WGS) entry which is preliminary data.</text>
</comment>
<dbReference type="Gene3D" id="3.50.50.60">
    <property type="entry name" value="FAD/NAD(P)-binding domain"/>
    <property type="match status" value="1"/>
</dbReference>
<name>A0A835HAG1_9MAGN</name>
<keyword evidence="3" id="KW-1185">Reference proteome</keyword>
<dbReference type="PANTHER" id="PTHR11787">
    <property type="entry name" value="RAB GDP-DISSOCIATION INHIBITOR"/>
    <property type="match status" value="1"/>
</dbReference>
<dbReference type="InterPro" id="IPR018203">
    <property type="entry name" value="GDP_dissociation_inhibitor"/>
</dbReference>
<dbReference type="EMBL" id="JADFTS010000008">
    <property type="protein sequence ID" value="KAF9593398.1"/>
    <property type="molecule type" value="Genomic_DNA"/>
</dbReference>
<dbReference type="PANTHER" id="PTHR11787:SF10">
    <property type="entry name" value="GUANOSINE NUCLEOTIDE DIPHOSPHATE DISSOCIATION INHIBITOR"/>
    <property type="match status" value="1"/>
</dbReference>
<protein>
    <submittedName>
        <fullName evidence="2">Uncharacterized protein</fullName>
    </submittedName>
</protein>
<gene>
    <name evidence="2" type="ORF">IFM89_022659</name>
</gene>
<dbReference type="Proteomes" id="UP000631114">
    <property type="component" value="Unassembled WGS sequence"/>
</dbReference>
<dbReference type="SUPFAM" id="SSF51905">
    <property type="entry name" value="FAD/NAD(P)-binding domain"/>
    <property type="match status" value="1"/>
</dbReference>